<organism evidence="2 3">
    <name type="scientific">Aquimarina gracilis</name>
    <dbReference type="NCBI Taxonomy" id="874422"/>
    <lineage>
        <taxon>Bacteria</taxon>
        <taxon>Pseudomonadati</taxon>
        <taxon>Bacteroidota</taxon>
        <taxon>Flavobacteriia</taxon>
        <taxon>Flavobacteriales</taxon>
        <taxon>Flavobacteriaceae</taxon>
        <taxon>Aquimarina</taxon>
    </lineage>
</organism>
<name>A0ABU5ZT68_9FLAO</name>
<comment type="caution">
    <text evidence="2">The sequence shown here is derived from an EMBL/GenBank/DDBJ whole genome shotgun (WGS) entry which is preliminary data.</text>
</comment>
<reference evidence="2 3" key="1">
    <citation type="journal article" date="2013" name="Int. J. Syst. Evol. Microbiol.">
        <title>Aquimarina gracilis sp. nov., isolated from the gut microflora of a mussel, Mytilus coruscus, and emended description of Aquimarina spongiae.</title>
        <authorList>
            <person name="Park S.C."/>
            <person name="Choe H.N."/>
            <person name="Baik K.S."/>
            <person name="Seong C.N."/>
        </authorList>
    </citation>
    <scope>NUCLEOTIDE SEQUENCE [LARGE SCALE GENOMIC DNA]</scope>
    <source>
        <strain evidence="2 3">PSC32</strain>
    </source>
</reference>
<sequence length="163" mass="19601">MKYTPSHGFLYYFTLIKEKDLQTLYNAMSTFDFIKSIPEEKAGHRYEPDKWSIKQIIGHITDHERIKMFRAFQLSRNEDVELWGYNQNFLVNQSRFDDLKIKLLIDDFQNVRKASISFIRTLSAHQLKKKGWAREHEITLKDFLISIIGHERHHINIIKEKYL</sequence>
<dbReference type="InterPro" id="IPR024775">
    <property type="entry name" value="DinB-like"/>
</dbReference>
<dbReference type="RefSeq" id="WP_324178800.1">
    <property type="nucleotide sequence ID" value="NZ_BAABAW010000003.1"/>
</dbReference>
<dbReference type="Gene3D" id="1.20.120.450">
    <property type="entry name" value="dinb family like domain"/>
    <property type="match status" value="1"/>
</dbReference>
<gene>
    <name evidence="2" type="ORF">U6A24_04790</name>
</gene>
<dbReference type="EMBL" id="JAYKLX010000002">
    <property type="protein sequence ID" value="MEB3344762.1"/>
    <property type="molecule type" value="Genomic_DNA"/>
</dbReference>
<evidence type="ECO:0000313" key="3">
    <source>
        <dbReference type="Proteomes" id="UP001327027"/>
    </source>
</evidence>
<proteinExistence type="predicted"/>
<dbReference type="InterPro" id="IPR034660">
    <property type="entry name" value="DinB/YfiT-like"/>
</dbReference>
<dbReference type="Pfam" id="PF12867">
    <property type="entry name" value="DinB_2"/>
    <property type="match status" value="1"/>
</dbReference>
<evidence type="ECO:0000259" key="1">
    <source>
        <dbReference type="Pfam" id="PF12867"/>
    </source>
</evidence>
<evidence type="ECO:0000313" key="2">
    <source>
        <dbReference type="EMBL" id="MEB3344762.1"/>
    </source>
</evidence>
<protein>
    <submittedName>
        <fullName evidence="2">DinB family protein</fullName>
    </submittedName>
</protein>
<feature type="domain" description="DinB-like" evidence="1">
    <location>
        <begin position="29"/>
        <end position="158"/>
    </location>
</feature>
<keyword evidence="3" id="KW-1185">Reference proteome</keyword>
<accession>A0ABU5ZT68</accession>
<dbReference type="SUPFAM" id="SSF109854">
    <property type="entry name" value="DinB/YfiT-like putative metalloenzymes"/>
    <property type="match status" value="1"/>
</dbReference>
<dbReference type="Proteomes" id="UP001327027">
    <property type="component" value="Unassembled WGS sequence"/>
</dbReference>